<evidence type="ECO:0000313" key="1">
    <source>
        <dbReference type="EMBL" id="KAK9844861.1"/>
    </source>
</evidence>
<organism evidence="1 2">
    <name type="scientific">Apatococcus lobatus</name>
    <dbReference type="NCBI Taxonomy" id="904363"/>
    <lineage>
        <taxon>Eukaryota</taxon>
        <taxon>Viridiplantae</taxon>
        <taxon>Chlorophyta</taxon>
        <taxon>core chlorophytes</taxon>
        <taxon>Trebouxiophyceae</taxon>
        <taxon>Chlorellales</taxon>
        <taxon>Chlorellaceae</taxon>
        <taxon>Apatococcus</taxon>
    </lineage>
</organism>
<sequence>MGDSDASRTLLWSRADLGRVLFRPAKRLGNGGVKVDVEYDVTGEGPRKGPAAVALRQKLRVQTPRLRRVMIGESKYKAGKWTAAFSCNGHDTPGSEVNRFLAGWMAPFEAKVRSTSEAQSLAWFKKPLDLKTLEAMYTSCVKPASEASKEKHGSDLAPLLKCNIESSPSRIELDVYRGASRTPSSLAEFRDAQGSVREVVGILDLESVWFMGMQFGVTPVLRSLLYYPEDRAKDGFVEDVGAGGEAAFEEAGADPAAEEDRDVALRMLEDAPRPKKARRADDE</sequence>
<dbReference type="AlphaFoldDB" id="A0AAW1SFC1"/>
<name>A0AAW1SFC1_9CHLO</name>
<dbReference type="Proteomes" id="UP001438707">
    <property type="component" value="Unassembled WGS sequence"/>
</dbReference>
<keyword evidence="2" id="KW-1185">Reference proteome</keyword>
<dbReference type="EMBL" id="JALJOS010000001">
    <property type="protein sequence ID" value="KAK9844861.1"/>
    <property type="molecule type" value="Genomic_DNA"/>
</dbReference>
<reference evidence="1 2" key="1">
    <citation type="journal article" date="2024" name="Nat. Commun.">
        <title>Phylogenomics reveals the evolutionary origins of lichenization in chlorophyte algae.</title>
        <authorList>
            <person name="Puginier C."/>
            <person name="Libourel C."/>
            <person name="Otte J."/>
            <person name="Skaloud P."/>
            <person name="Haon M."/>
            <person name="Grisel S."/>
            <person name="Petersen M."/>
            <person name="Berrin J.G."/>
            <person name="Delaux P.M."/>
            <person name="Dal Grande F."/>
            <person name="Keller J."/>
        </authorList>
    </citation>
    <scope>NUCLEOTIDE SEQUENCE [LARGE SCALE GENOMIC DNA]</scope>
    <source>
        <strain evidence="1 2">SAG 2145</strain>
    </source>
</reference>
<accession>A0AAW1SFC1</accession>
<comment type="caution">
    <text evidence="1">The sequence shown here is derived from an EMBL/GenBank/DDBJ whole genome shotgun (WGS) entry which is preliminary data.</text>
</comment>
<protein>
    <submittedName>
        <fullName evidence="1">Uncharacterized protein</fullName>
    </submittedName>
</protein>
<gene>
    <name evidence="1" type="ORF">WJX74_007847</name>
</gene>
<evidence type="ECO:0000313" key="2">
    <source>
        <dbReference type="Proteomes" id="UP001438707"/>
    </source>
</evidence>
<proteinExistence type="predicted"/>